<organism evidence="2 3">
    <name type="scientific">Lentinus brumalis</name>
    <dbReference type="NCBI Taxonomy" id="2498619"/>
    <lineage>
        <taxon>Eukaryota</taxon>
        <taxon>Fungi</taxon>
        <taxon>Dikarya</taxon>
        <taxon>Basidiomycota</taxon>
        <taxon>Agaricomycotina</taxon>
        <taxon>Agaricomycetes</taxon>
        <taxon>Polyporales</taxon>
        <taxon>Polyporaceae</taxon>
        <taxon>Lentinus</taxon>
    </lineage>
</organism>
<protein>
    <submittedName>
        <fullName evidence="2">Uncharacterized protein</fullName>
    </submittedName>
</protein>
<sequence length="351" mass="39253">MYPATPSAVMTAAMMFFPDSSVVRYDTLDFTIAGVGVRCRLPIADGGTCAVAILDCQDRERRVVALLLHRRMEDDGRLPRYHVGASFVQGVTPLSGSAPPSILTPRSIQAYRLLPVDSSTPTVITELNSQLPPRLATTSSSLTTCQIKEFYVMHFPPRSAHPRIGLYADKPQEFFVPTWVDVEPRRYGFRLGGGLSSPLLLDHAVYTLSFSHTSRGEVFTIVLGRCKIHLFATVSIEHYRDIRAVRRDHLDAERVLGITHPGSRRRNTGSSKLDFAKHSAPDGAAGAQLRSPAVGHDCPEDHIHFWDNASRLFGDEDRRIQLTFSRWPDPESYCLDIRLCGRIYETFLETQ</sequence>
<evidence type="ECO:0000313" key="2">
    <source>
        <dbReference type="EMBL" id="RDX41418.1"/>
    </source>
</evidence>
<proteinExistence type="predicted"/>
<dbReference type="AlphaFoldDB" id="A0A371CMB3"/>
<name>A0A371CMB3_9APHY</name>
<accession>A0A371CMB3</accession>
<keyword evidence="3" id="KW-1185">Reference proteome</keyword>
<dbReference type="OrthoDB" id="2746912at2759"/>
<feature type="region of interest" description="Disordered" evidence="1">
    <location>
        <begin position="262"/>
        <end position="291"/>
    </location>
</feature>
<reference evidence="2 3" key="1">
    <citation type="journal article" date="2018" name="Biotechnol. Biofuels">
        <title>Integrative visual omics of the white-rot fungus Polyporus brumalis exposes the biotechnological potential of its oxidative enzymes for delignifying raw plant biomass.</title>
        <authorList>
            <person name="Miyauchi S."/>
            <person name="Rancon A."/>
            <person name="Drula E."/>
            <person name="Hage H."/>
            <person name="Chaduli D."/>
            <person name="Favel A."/>
            <person name="Grisel S."/>
            <person name="Henrissat B."/>
            <person name="Herpoel-Gimbert I."/>
            <person name="Ruiz-Duenas F.J."/>
            <person name="Chevret D."/>
            <person name="Hainaut M."/>
            <person name="Lin J."/>
            <person name="Wang M."/>
            <person name="Pangilinan J."/>
            <person name="Lipzen A."/>
            <person name="Lesage-Meessen L."/>
            <person name="Navarro D."/>
            <person name="Riley R."/>
            <person name="Grigoriev I.V."/>
            <person name="Zhou S."/>
            <person name="Raouche S."/>
            <person name="Rosso M.N."/>
        </authorList>
    </citation>
    <scope>NUCLEOTIDE SEQUENCE [LARGE SCALE GENOMIC DNA]</scope>
    <source>
        <strain evidence="2 3">BRFM 1820</strain>
    </source>
</reference>
<evidence type="ECO:0000256" key="1">
    <source>
        <dbReference type="SAM" id="MobiDB-lite"/>
    </source>
</evidence>
<dbReference type="EMBL" id="KZ857513">
    <property type="protein sequence ID" value="RDX41418.1"/>
    <property type="molecule type" value="Genomic_DNA"/>
</dbReference>
<dbReference type="Proteomes" id="UP000256964">
    <property type="component" value="Unassembled WGS sequence"/>
</dbReference>
<evidence type="ECO:0000313" key="3">
    <source>
        <dbReference type="Proteomes" id="UP000256964"/>
    </source>
</evidence>
<gene>
    <name evidence="2" type="ORF">OH76DRAFT_1489508</name>
</gene>